<evidence type="ECO:0000259" key="7">
    <source>
        <dbReference type="PROSITE" id="PS51352"/>
    </source>
</evidence>
<dbReference type="GO" id="GO:0015035">
    <property type="term" value="F:protein-disulfide reductase activity"/>
    <property type="evidence" value="ECO:0007669"/>
    <property type="project" value="TreeGrafter"/>
</dbReference>
<comment type="similarity">
    <text evidence="1">Belongs to the thioredoxin family.</text>
</comment>
<dbReference type="InterPro" id="IPR013766">
    <property type="entry name" value="Thioredoxin_domain"/>
</dbReference>
<dbReference type="InterPro" id="IPR036249">
    <property type="entry name" value="Thioredoxin-like_sf"/>
</dbReference>
<accession>A0A0F5I4L9</accession>
<evidence type="ECO:0000256" key="5">
    <source>
        <dbReference type="ARBA" id="ARBA00023157"/>
    </source>
</evidence>
<dbReference type="PROSITE" id="PS00194">
    <property type="entry name" value="THIOREDOXIN_1"/>
    <property type="match status" value="1"/>
</dbReference>
<dbReference type="STRING" id="1221996.QY95_01481"/>
<sequence length="156" mass="18052">MKKILIFAAIILVLFGGIVFLTNYQQDQASEGNPYGKDELHPETIKQLDDPNYSNLILPDELKESLQNSEDMFVYFYSPTCPHCQQTTPVLMPLAEEENVDVKQFNLLEFEDGWTDYQIESTPTLVYYENGVEQERIVGSQPEENFEAFFQAHKEE</sequence>
<gene>
    <name evidence="8" type="ORF">QY95_01481</name>
</gene>
<organism evidence="8 9">
    <name type="scientific">Bacillus thermotolerans</name>
    <name type="common">Quasibacillus thermotolerans</name>
    <dbReference type="NCBI Taxonomy" id="1221996"/>
    <lineage>
        <taxon>Bacteria</taxon>
        <taxon>Bacillati</taxon>
        <taxon>Bacillota</taxon>
        <taxon>Bacilli</taxon>
        <taxon>Bacillales</taxon>
        <taxon>Bacillaceae</taxon>
        <taxon>Bacillus</taxon>
    </lineage>
</organism>
<dbReference type="PROSITE" id="PS51352">
    <property type="entry name" value="THIOREDOXIN_2"/>
    <property type="match status" value="1"/>
</dbReference>
<evidence type="ECO:0000256" key="1">
    <source>
        <dbReference type="ARBA" id="ARBA00008987"/>
    </source>
</evidence>
<dbReference type="Pfam" id="PF00085">
    <property type="entry name" value="Thioredoxin"/>
    <property type="match status" value="1"/>
</dbReference>
<reference evidence="8" key="1">
    <citation type="submission" date="2015-02" db="EMBL/GenBank/DDBJ databases">
        <title>Genome Assembly of Bacillaceae bacterium MTCC 8252.</title>
        <authorList>
            <person name="Verma A."/>
            <person name="Khatri I."/>
            <person name="Mual P."/>
            <person name="Subramanian S."/>
            <person name="Krishnamurthi S."/>
        </authorList>
    </citation>
    <scope>NUCLEOTIDE SEQUENCE [LARGE SCALE GENOMIC DNA]</scope>
    <source>
        <strain evidence="8">MTCC 8252</strain>
    </source>
</reference>
<evidence type="ECO:0000313" key="8">
    <source>
        <dbReference type="EMBL" id="KKB40486.1"/>
    </source>
</evidence>
<keyword evidence="6" id="KW-0676">Redox-active center</keyword>
<dbReference type="Gene3D" id="3.40.30.10">
    <property type="entry name" value="Glutaredoxin"/>
    <property type="match status" value="1"/>
</dbReference>
<feature type="domain" description="Thioredoxin" evidence="7">
    <location>
        <begin position="29"/>
        <end position="155"/>
    </location>
</feature>
<evidence type="ECO:0000256" key="2">
    <source>
        <dbReference type="ARBA" id="ARBA00020570"/>
    </source>
</evidence>
<dbReference type="PANTHER" id="PTHR45663:SF11">
    <property type="entry name" value="GEO12009P1"/>
    <property type="match status" value="1"/>
</dbReference>
<evidence type="ECO:0000313" key="9">
    <source>
        <dbReference type="Proteomes" id="UP000031563"/>
    </source>
</evidence>
<keyword evidence="3" id="KW-0813">Transport</keyword>
<keyword evidence="9" id="KW-1185">Reference proteome</keyword>
<keyword evidence="5" id="KW-1015">Disulfide bond</keyword>
<keyword evidence="4" id="KW-0249">Electron transport</keyword>
<evidence type="ECO:0000256" key="4">
    <source>
        <dbReference type="ARBA" id="ARBA00022982"/>
    </source>
</evidence>
<dbReference type="GO" id="GO:0045454">
    <property type="term" value="P:cell redox homeostasis"/>
    <property type="evidence" value="ECO:0007669"/>
    <property type="project" value="TreeGrafter"/>
</dbReference>
<proteinExistence type="inferred from homology"/>
<protein>
    <recommendedName>
        <fullName evidence="2">Thioredoxin</fullName>
    </recommendedName>
</protein>
<dbReference type="RefSeq" id="WP_039233557.1">
    <property type="nucleotide sequence ID" value="NZ_JWIQ02000021.1"/>
</dbReference>
<accession>A0A0F5HRL6</accession>
<dbReference type="CDD" id="cd02947">
    <property type="entry name" value="TRX_family"/>
    <property type="match status" value="1"/>
</dbReference>
<name>A0A0F5HRL6_BACTR</name>
<dbReference type="SUPFAM" id="SSF52833">
    <property type="entry name" value="Thioredoxin-like"/>
    <property type="match status" value="1"/>
</dbReference>
<dbReference type="OrthoDB" id="32134at2"/>
<dbReference type="Proteomes" id="UP000031563">
    <property type="component" value="Unassembled WGS sequence"/>
</dbReference>
<evidence type="ECO:0000256" key="6">
    <source>
        <dbReference type="ARBA" id="ARBA00023284"/>
    </source>
</evidence>
<evidence type="ECO:0000256" key="3">
    <source>
        <dbReference type="ARBA" id="ARBA00022448"/>
    </source>
</evidence>
<dbReference type="EMBL" id="JWIR02000029">
    <property type="protein sequence ID" value="KKB40486.1"/>
    <property type="molecule type" value="Genomic_DNA"/>
</dbReference>
<dbReference type="AlphaFoldDB" id="A0A0F5HRL6"/>
<dbReference type="PANTHER" id="PTHR45663">
    <property type="entry name" value="GEO12009P1"/>
    <property type="match status" value="1"/>
</dbReference>
<dbReference type="GO" id="GO:0005829">
    <property type="term" value="C:cytosol"/>
    <property type="evidence" value="ECO:0007669"/>
    <property type="project" value="TreeGrafter"/>
</dbReference>
<dbReference type="InterPro" id="IPR017937">
    <property type="entry name" value="Thioredoxin_CS"/>
</dbReference>
<comment type="caution">
    <text evidence="8">The sequence shown here is derived from an EMBL/GenBank/DDBJ whole genome shotgun (WGS) entry which is preliminary data.</text>
</comment>